<keyword evidence="2" id="KW-1185">Reference proteome</keyword>
<dbReference type="RefSeq" id="WP_258295391.1">
    <property type="nucleotide sequence ID" value="NZ_JANKJG010000010.1"/>
</dbReference>
<reference evidence="1" key="1">
    <citation type="submission" date="2022-07" db="EMBL/GenBank/DDBJ databases">
        <title>Pseudosulfitobacter sp. strain AP-MA-4, whole genome sequence.</title>
        <authorList>
            <person name="Jiang Y."/>
        </authorList>
    </citation>
    <scope>NUCLEOTIDE SEQUENCE</scope>
    <source>
        <strain evidence="1">AP-MA-4</strain>
    </source>
</reference>
<organism evidence="1 2">
    <name type="scientific">Pseudosulfitobacter koreensis</name>
    <dbReference type="NCBI Taxonomy" id="2968472"/>
    <lineage>
        <taxon>Bacteria</taxon>
        <taxon>Pseudomonadati</taxon>
        <taxon>Pseudomonadota</taxon>
        <taxon>Alphaproteobacteria</taxon>
        <taxon>Rhodobacterales</taxon>
        <taxon>Roseobacteraceae</taxon>
        <taxon>Pseudosulfitobacter</taxon>
    </lineage>
</organism>
<dbReference type="EMBL" id="JANKJG010000010">
    <property type="protein sequence ID" value="MCR8827622.1"/>
    <property type="molecule type" value="Genomic_DNA"/>
</dbReference>
<name>A0ABT1Z396_9RHOB</name>
<gene>
    <name evidence="1" type="ORF">NTA49_13850</name>
</gene>
<comment type="caution">
    <text evidence="1">The sequence shown here is derived from an EMBL/GenBank/DDBJ whole genome shotgun (WGS) entry which is preliminary data.</text>
</comment>
<dbReference type="Proteomes" id="UP001165396">
    <property type="component" value="Unassembled WGS sequence"/>
</dbReference>
<protein>
    <submittedName>
        <fullName evidence="1">Uncharacterized protein</fullName>
    </submittedName>
</protein>
<accession>A0ABT1Z396</accession>
<evidence type="ECO:0000313" key="1">
    <source>
        <dbReference type="EMBL" id="MCR8827622.1"/>
    </source>
</evidence>
<sequence>MMIASRLLRANRLLKKLKAAQPDDPFASFSPEQRQYYKKWWGQFKAEHSFGLYETYINYTKWTPSSWFEFPRVKIDMTMSDAQALYLSQLGQRE</sequence>
<proteinExistence type="predicted"/>
<evidence type="ECO:0000313" key="2">
    <source>
        <dbReference type="Proteomes" id="UP001165396"/>
    </source>
</evidence>